<reference evidence="2 3" key="1">
    <citation type="journal article" date="2016" name="Environ. Microbiol.">
        <title>Genomic resolution of a cold subsurface aquifer community provides metabolic insights for novel microbes adapted to high CO concentrations.</title>
        <authorList>
            <person name="Probst A.J."/>
            <person name="Castelle C.J."/>
            <person name="Singh A."/>
            <person name="Brown C.T."/>
            <person name="Anantharaman K."/>
            <person name="Sharon I."/>
            <person name="Hug L.A."/>
            <person name="Burstein D."/>
            <person name="Emerson J.B."/>
            <person name="Thomas B.C."/>
            <person name="Banfield J.F."/>
        </authorList>
    </citation>
    <scope>NUCLEOTIDE SEQUENCE [LARGE SCALE GENOMIC DNA]</scope>
    <source>
        <strain evidence="2">CG1_02_38_46</strain>
    </source>
</reference>
<dbReference type="STRING" id="1817893.AUJ66_01155"/>
<evidence type="ECO:0000313" key="3">
    <source>
        <dbReference type="Proteomes" id="UP000182278"/>
    </source>
</evidence>
<dbReference type="AlphaFoldDB" id="A0A1J4SI72"/>
<dbReference type="SUPFAM" id="SSF52317">
    <property type="entry name" value="Class I glutamine amidotransferase-like"/>
    <property type="match status" value="1"/>
</dbReference>
<dbReference type="CDD" id="cd03143">
    <property type="entry name" value="A4_beta-galactosidase_middle_domain"/>
    <property type="match status" value="1"/>
</dbReference>
<dbReference type="InterPro" id="IPR029062">
    <property type="entry name" value="Class_I_gatase-like"/>
</dbReference>
<accession>A0A1J4SI72</accession>
<comment type="caution">
    <text evidence="2">The sequence shown here is derived from an EMBL/GenBank/DDBJ whole genome shotgun (WGS) entry which is preliminary data.</text>
</comment>
<dbReference type="Pfam" id="PF08532">
    <property type="entry name" value="Glyco_hydro_42M"/>
    <property type="match status" value="1"/>
</dbReference>
<dbReference type="InterPro" id="IPR028212">
    <property type="entry name" value="GHL6"/>
</dbReference>
<dbReference type="SUPFAM" id="SSF51445">
    <property type="entry name" value="(Trans)glycosidases"/>
    <property type="match status" value="1"/>
</dbReference>
<dbReference type="GO" id="GO:0004565">
    <property type="term" value="F:beta-galactosidase activity"/>
    <property type="evidence" value="ECO:0007669"/>
    <property type="project" value="InterPro"/>
</dbReference>
<organism evidence="2 3">
    <name type="scientific">Candidatus Desantisbacteria bacterium CG1_02_38_46</name>
    <dbReference type="NCBI Taxonomy" id="1817893"/>
    <lineage>
        <taxon>Bacteria</taxon>
        <taxon>Candidatus Desantisiibacteriota</taxon>
    </lineage>
</organism>
<dbReference type="InterPro" id="IPR013738">
    <property type="entry name" value="Beta_galactosidase_Trimer"/>
</dbReference>
<dbReference type="InterPro" id="IPR017853">
    <property type="entry name" value="GH"/>
</dbReference>
<feature type="domain" description="Beta-galactosidase trimerisation" evidence="1">
    <location>
        <begin position="432"/>
        <end position="501"/>
    </location>
</feature>
<gene>
    <name evidence="2" type="ORF">AUJ66_01155</name>
</gene>
<proteinExistence type="predicted"/>
<dbReference type="Pfam" id="PF14871">
    <property type="entry name" value="GHL6"/>
    <property type="match status" value="1"/>
</dbReference>
<dbReference type="GO" id="GO:0005975">
    <property type="term" value="P:carbohydrate metabolic process"/>
    <property type="evidence" value="ECO:0007669"/>
    <property type="project" value="InterPro"/>
</dbReference>
<evidence type="ECO:0000259" key="1">
    <source>
        <dbReference type="Pfam" id="PF08532"/>
    </source>
</evidence>
<dbReference type="Gene3D" id="3.40.50.880">
    <property type="match status" value="1"/>
</dbReference>
<dbReference type="EMBL" id="MNUO01000016">
    <property type="protein sequence ID" value="OIN98332.1"/>
    <property type="molecule type" value="Genomic_DNA"/>
</dbReference>
<name>A0A1J4SI72_9BACT</name>
<dbReference type="Proteomes" id="UP000182278">
    <property type="component" value="Unassembled WGS sequence"/>
</dbReference>
<sequence>MSEKKWWEKPVRMLRHDFISGYDELTRRDLEKLAREKKEKWHINCEWMVGSLGASPGRGFQTTFEAKGFERVPGFEKFDLLRKYLPYAHKYGIHLLSYLNLHWFSYEFAKKHPGWEQITSSGKPYGELFPLYGNGTTFCVNSPWREWAFSLIEEAMKTGIDGIFMDGPVIFPDCCYCSSCQERFYSIYHKKIPLEDWQSPLWRKSLSFREESMALFLKDAQERVKKINPEGVIFLNAGGWHPGSWRVARDIQKLSPYQNFNGAEAFFHLHSGEHYLFDSSIMAKYLRAEDKPVVVFTHHAQGVWHYIPLAAREIEIALLQTIANKANPWIAIFESKYSPDRESFERAQNVFAFQEKNEKYYTDTESIAEIALLFSFQTSSLYISSLPSLYKDLGTGIERDLIFDKGSGKKIIDWKKRKEVCEGLLSLSHMGYYSILTRNHFLFDIILDNSLTEEKLKKYKVLILPDACLLSDEKLKIIKSFVSRGGSLISSFEAGFYDEEGKEKKNRMFEILGIKKIDGLFPTVKGENYFKADKDIFGFQKNQLIERSPYAVQITPEEKVSSFFTFLNPLPRIYLPLRGNSKYPAILINKFGRGKVIYFPFDIGSFYGEYKPESHEKILKESINYLLKPTLITNAPPTVEIEVYKKSRSTIFHFVNLSGDMQRPLTNIIPVKNIEVEFSSGNPSKKVFALKDNKRIPFSFSKGKLKFKISLDNYEVVVCE</sequence>
<dbReference type="Gene3D" id="3.20.20.80">
    <property type="entry name" value="Glycosidases"/>
    <property type="match status" value="2"/>
</dbReference>
<evidence type="ECO:0000313" key="2">
    <source>
        <dbReference type="EMBL" id="OIN98332.1"/>
    </source>
</evidence>
<protein>
    <recommendedName>
        <fullName evidence="1">Beta-galactosidase trimerisation domain-containing protein</fullName>
    </recommendedName>
</protein>